<proteinExistence type="predicted"/>
<dbReference type="AlphaFoldDB" id="A0AA36NJC8"/>
<sequence>MYQGRHMCWGDGTTFESCCVVSGDGCFETWGSLEQAAAEFCCSTPESVSARGNHERLWEVQAAVTTKAALAVDCFRRLGGDCELHFVEEVARMEVGDPEHLRRWLARPHRWRAEPVDLWHAGLAMSEVVLHWRLQEMLGLYFGSGPNILGNIEFFNKMHSLLVKQLHLTIRELSQLRFLEELRRPWRPRGPPVHIALVASVGLPVFAAKAMATVRSALFFARRRPLHFHLFADGEGVAAVRAAWARLEPRLARRGTYEVHSDLQPFFQLLSGLLPQDCLGRSRKFGDSGWLRLLPHEVFKVRNFKRLIYVDAGDYVFLEDPALMLRHRRHFTSTQVAGGPLGGSIPVQVLDVDRMARVGWTDLLRRFVKQQVREVGPSMCDLGEGWISGALANEAVVWHNFDANWAIEPREFGGLQGSGGGMRDLWLQSPDVWRERVYPGVQDWTQLRVHCPRFSESFLTAAFLGEMPADKAAFIWAQHLAAENDASAVENRTLYQAHFTTVWNQMGIKCGSKILGLHFALNLKAVPWARRFLNFWAGSEAWGADVEDFEKRAMTRARDDPAARAARARLNATGGARQETAGPCMEHEAVAEAGWIPADPGSRDTEAHELS</sequence>
<organism evidence="1 2">
    <name type="scientific">Effrenium voratum</name>
    <dbReference type="NCBI Taxonomy" id="2562239"/>
    <lineage>
        <taxon>Eukaryota</taxon>
        <taxon>Sar</taxon>
        <taxon>Alveolata</taxon>
        <taxon>Dinophyceae</taxon>
        <taxon>Suessiales</taxon>
        <taxon>Symbiodiniaceae</taxon>
        <taxon>Effrenium</taxon>
    </lineage>
</organism>
<evidence type="ECO:0000313" key="1">
    <source>
        <dbReference type="EMBL" id="CAJ1406296.1"/>
    </source>
</evidence>
<gene>
    <name evidence="1" type="ORF">EVOR1521_LOCUS28294</name>
</gene>
<protein>
    <submittedName>
        <fullName evidence="1">Uncharacterized protein</fullName>
    </submittedName>
</protein>
<accession>A0AA36NJC8</accession>
<evidence type="ECO:0000313" key="2">
    <source>
        <dbReference type="Proteomes" id="UP001178507"/>
    </source>
</evidence>
<comment type="caution">
    <text evidence="1">The sequence shown here is derived from an EMBL/GenBank/DDBJ whole genome shotgun (WGS) entry which is preliminary data.</text>
</comment>
<keyword evidence="2" id="KW-1185">Reference proteome</keyword>
<reference evidence="1" key="1">
    <citation type="submission" date="2023-08" db="EMBL/GenBank/DDBJ databases">
        <authorList>
            <person name="Chen Y."/>
            <person name="Shah S."/>
            <person name="Dougan E. K."/>
            <person name="Thang M."/>
            <person name="Chan C."/>
        </authorList>
    </citation>
    <scope>NUCLEOTIDE SEQUENCE</scope>
</reference>
<dbReference type="Proteomes" id="UP001178507">
    <property type="component" value="Unassembled WGS sequence"/>
</dbReference>
<dbReference type="EMBL" id="CAUJNA010003622">
    <property type="protein sequence ID" value="CAJ1406296.1"/>
    <property type="molecule type" value="Genomic_DNA"/>
</dbReference>
<name>A0AA36NJC8_9DINO</name>